<dbReference type="Pfam" id="PF00892">
    <property type="entry name" value="EamA"/>
    <property type="match status" value="2"/>
</dbReference>
<feature type="transmembrane region" description="Helical" evidence="6">
    <location>
        <begin position="317"/>
        <end position="334"/>
    </location>
</feature>
<dbReference type="AlphaFoldDB" id="A0A9W6UKK8"/>
<evidence type="ECO:0000256" key="5">
    <source>
        <dbReference type="ARBA" id="ARBA00023136"/>
    </source>
</evidence>
<feature type="domain" description="EamA" evidence="7">
    <location>
        <begin position="196"/>
        <end position="334"/>
    </location>
</feature>
<feature type="transmembrane region" description="Helical" evidence="6">
    <location>
        <begin position="50"/>
        <end position="74"/>
    </location>
</feature>
<evidence type="ECO:0000256" key="3">
    <source>
        <dbReference type="ARBA" id="ARBA00022692"/>
    </source>
</evidence>
<evidence type="ECO:0000259" key="7">
    <source>
        <dbReference type="Pfam" id="PF00892"/>
    </source>
</evidence>
<protein>
    <submittedName>
        <fullName evidence="8">Drug/metabolite exporter YedA</fullName>
    </submittedName>
</protein>
<dbReference type="InterPro" id="IPR000620">
    <property type="entry name" value="EamA_dom"/>
</dbReference>
<sequence>MSTPAPQSPADADPDCPSVAAAPRAATAATTTAAATATTAAAARPAGLGAAVWAALGIVYVVWGSTYLAIRVVVETMPPLLSGALRFGAATLLLGAGLTVRKGWGALRVTRRQFASAFLVGVLLLVGGNGLVVLAERTVPSGLAALMVASVPLWVVLLRRAFGARTGGATLAGVLLGLAGLVVLTAPGLTGEVGLSGLLLVVGAAVVWALGSVLAGRLPMPADPFVASVYEMLAGSLGALALSFARGEPGGFDPGAVSAASWSGLVYLVLFGSIVAFTSYAWLLQRAPLPLVATYAYVNPVVAVFLGWLFLAETLTWPILLGGGIVVGGVFLVARNER</sequence>
<dbReference type="InterPro" id="IPR050638">
    <property type="entry name" value="AA-Vitamin_Transporters"/>
</dbReference>
<dbReference type="PANTHER" id="PTHR32322">
    <property type="entry name" value="INNER MEMBRANE TRANSPORTER"/>
    <property type="match status" value="1"/>
</dbReference>
<keyword evidence="5 6" id="KW-0472">Membrane</keyword>
<dbReference type="GO" id="GO:0016020">
    <property type="term" value="C:membrane"/>
    <property type="evidence" value="ECO:0007669"/>
    <property type="project" value="UniProtKB-SubCell"/>
</dbReference>
<feature type="transmembrane region" description="Helical" evidence="6">
    <location>
        <begin position="141"/>
        <end position="158"/>
    </location>
</feature>
<dbReference type="InterPro" id="IPR037185">
    <property type="entry name" value="EmrE-like"/>
</dbReference>
<proteinExistence type="inferred from homology"/>
<evidence type="ECO:0000256" key="6">
    <source>
        <dbReference type="SAM" id="Phobius"/>
    </source>
</evidence>
<dbReference type="PANTHER" id="PTHR32322:SF2">
    <property type="entry name" value="EAMA DOMAIN-CONTAINING PROTEIN"/>
    <property type="match status" value="1"/>
</dbReference>
<dbReference type="OrthoDB" id="9812547at2"/>
<feature type="transmembrane region" description="Helical" evidence="6">
    <location>
        <begin position="227"/>
        <end position="245"/>
    </location>
</feature>
<evidence type="ECO:0000256" key="2">
    <source>
        <dbReference type="ARBA" id="ARBA00007362"/>
    </source>
</evidence>
<evidence type="ECO:0000313" key="8">
    <source>
        <dbReference type="EMBL" id="GLW53501.1"/>
    </source>
</evidence>
<keyword evidence="4 6" id="KW-1133">Transmembrane helix</keyword>
<evidence type="ECO:0000313" key="9">
    <source>
        <dbReference type="Proteomes" id="UP001165143"/>
    </source>
</evidence>
<feature type="transmembrane region" description="Helical" evidence="6">
    <location>
        <begin position="113"/>
        <end position="135"/>
    </location>
</feature>
<dbReference type="SUPFAM" id="SSF103481">
    <property type="entry name" value="Multidrug resistance efflux transporter EmrE"/>
    <property type="match status" value="2"/>
</dbReference>
<dbReference type="RefSeq" id="WP_081973930.1">
    <property type="nucleotide sequence ID" value="NZ_BSRX01000007.1"/>
</dbReference>
<dbReference type="EMBL" id="BSRX01000007">
    <property type="protein sequence ID" value="GLW53501.1"/>
    <property type="molecule type" value="Genomic_DNA"/>
</dbReference>
<gene>
    <name evidence="8" type="ORF">Kpho01_15120</name>
</gene>
<dbReference type="Proteomes" id="UP001165143">
    <property type="component" value="Unassembled WGS sequence"/>
</dbReference>
<feature type="transmembrane region" description="Helical" evidence="6">
    <location>
        <begin position="195"/>
        <end position="215"/>
    </location>
</feature>
<dbReference type="Gene3D" id="1.10.3730.20">
    <property type="match status" value="1"/>
</dbReference>
<feature type="transmembrane region" description="Helical" evidence="6">
    <location>
        <begin position="80"/>
        <end position="101"/>
    </location>
</feature>
<feature type="domain" description="EamA" evidence="7">
    <location>
        <begin position="59"/>
        <end position="185"/>
    </location>
</feature>
<comment type="caution">
    <text evidence="8">The sequence shown here is derived from an EMBL/GenBank/DDBJ whole genome shotgun (WGS) entry which is preliminary data.</text>
</comment>
<keyword evidence="3 6" id="KW-0812">Transmembrane</keyword>
<evidence type="ECO:0000256" key="1">
    <source>
        <dbReference type="ARBA" id="ARBA00004141"/>
    </source>
</evidence>
<organism evidence="8 9">
    <name type="scientific">Kitasatospora phosalacinea</name>
    <dbReference type="NCBI Taxonomy" id="2065"/>
    <lineage>
        <taxon>Bacteria</taxon>
        <taxon>Bacillati</taxon>
        <taxon>Actinomycetota</taxon>
        <taxon>Actinomycetes</taxon>
        <taxon>Kitasatosporales</taxon>
        <taxon>Streptomycetaceae</taxon>
        <taxon>Kitasatospora</taxon>
    </lineage>
</organism>
<reference evidence="8" key="1">
    <citation type="submission" date="2023-02" db="EMBL/GenBank/DDBJ databases">
        <title>Kitasatospora phosalacinea NBRC 14362.</title>
        <authorList>
            <person name="Ichikawa N."/>
            <person name="Sato H."/>
            <person name="Tonouchi N."/>
        </authorList>
    </citation>
    <scope>NUCLEOTIDE SEQUENCE</scope>
    <source>
        <strain evidence="8">NBRC 14362</strain>
    </source>
</reference>
<feature type="transmembrane region" description="Helical" evidence="6">
    <location>
        <begin position="265"/>
        <end position="284"/>
    </location>
</feature>
<comment type="similarity">
    <text evidence="2">Belongs to the EamA transporter family.</text>
</comment>
<name>A0A9W6UKK8_9ACTN</name>
<evidence type="ECO:0000256" key="4">
    <source>
        <dbReference type="ARBA" id="ARBA00022989"/>
    </source>
</evidence>
<comment type="subcellular location">
    <subcellularLocation>
        <location evidence="1">Membrane</location>
        <topology evidence="1">Multi-pass membrane protein</topology>
    </subcellularLocation>
</comment>
<feature type="transmembrane region" description="Helical" evidence="6">
    <location>
        <begin position="291"/>
        <end position="311"/>
    </location>
</feature>
<accession>A0A9W6UKK8</accession>
<feature type="transmembrane region" description="Helical" evidence="6">
    <location>
        <begin position="170"/>
        <end position="189"/>
    </location>
</feature>